<feature type="coiled-coil region" evidence="1">
    <location>
        <begin position="208"/>
        <end position="235"/>
    </location>
</feature>
<dbReference type="RefSeq" id="WP_167963028.1">
    <property type="nucleotide sequence ID" value="NZ_JAATJJ010000001.1"/>
</dbReference>
<protein>
    <submittedName>
        <fullName evidence="2">Uncharacterized protein</fullName>
    </submittedName>
</protein>
<evidence type="ECO:0000313" key="2">
    <source>
        <dbReference type="EMBL" id="NJB71349.1"/>
    </source>
</evidence>
<sequence>MKKFNGLLSFLLLALTILNSSCRKEEFQSEGSTLEDTLQMGSTVANLLLRTAMNDGSGDNIIDGASCISVKLPITVIVNSVEIEVVSTEDFDTVEDVLEESDEDEDVLEIIFPATLILTDFSEVEVLDADEMQVYVDACGAENEDDDDIECVDIKYPVVVSLFNSDSGAIDKISLENDKELYELIENLANNLVVTINFPISIILNDGKEVIIADLDQLEDTIETYADDCDENDNNDFKEDCTDCTIDDISNLWSSCSEWRVDKLNRNKVNLMPIYKSFLFDFQEDGTIRAISDTDTFIGTWIASGSGNNINVIIDIPNLPDFNGTWTLKEMGNPTDNGKKKVEFSLDSDSLRFKEECK</sequence>
<comment type="caution">
    <text evidence="2">The sequence shown here is derived from an EMBL/GenBank/DDBJ whole genome shotgun (WGS) entry which is preliminary data.</text>
</comment>
<proteinExistence type="predicted"/>
<evidence type="ECO:0000313" key="3">
    <source>
        <dbReference type="Proteomes" id="UP000590442"/>
    </source>
</evidence>
<dbReference type="EMBL" id="JAATJJ010000001">
    <property type="protein sequence ID" value="NJB71349.1"/>
    <property type="molecule type" value="Genomic_DNA"/>
</dbReference>
<dbReference type="Proteomes" id="UP000590442">
    <property type="component" value="Unassembled WGS sequence"/>
</dbReference>
<gene>
    <name evidence="2" type="ORF">GGR42_001811</name>
</gene>
<organism evidence="2 3">
    <name type="scientific">Saonia flava</name>
    <dbReference type="NCBI Taxonomy" id="523696"/>
    <lineage>
        <taxon>Bacteria</taxon>
        <taxon>Pseudomonadati</taxon>
        <taxon>Bacteroidota</taxon>
        <taxon>Flavobacteriia</taxon>
        <taxon>Flavobacteriales</taxon>
        <taxon>Flavobacteriaceae</taxon>
        <taxon>Saonia</taxon>
    </lineage>
</organism>
<keyword evidence="1" id="KW-0175">Coiled coil</keyword>
<dbReference type="AlphaFoldDB" id="A0A846R3F3"/>
<keyword evidence="3" id="KW-1185">Reference proteome</keyword>
<accession>A0A846R3F3</accession>
<evidence type="ECO:0000256" key="1">
    <source>
        <dbReference type="SAM" id="Coils"/>
    </source>
</evidence>
<name>A0A846R3F3_9FLAO</name>
<reference evidence="2 3" key="1">
    <citation type="submission" date="2020-03" db="EMBL/GenBank/DDBJ databases">
        <title>Genomic Encyclopedia of Type Strains, Phase IV (KMG-IV): sequencing the most valuable type-strain genomes for metagenomic binning, comparative biology and taxonomic classification.</title>
        <authorList>
            <person name="Goeker M."/>
        </authorList>
    </citation>
    <scope>NUCLEOTIDE SEQUENCE [LARGE SCALE GENOMIC DNA]</scope>
    <source>
        <strain evidence="2 3">DSM 29762</strain>
    </source>
</reference>